<dbReference type="SUPFAM" id="SSF52540">
    <property type="entry name" value="P-loop containing nucleoside triphosphate hydrolases"/>
    <property type="match status" value="1"/>
</dbReference>
<evidence type="ECO:0000256" key="1">
    <source>
        <dbReference type="SAM" id="Coils"/>
    </source>
</evidence>
<dbReference type="EMBL" id="JASUXU010000081">
    <property type="protein sequence ID" value="KAK0309550.1"/>
    <property type="molecule type" value="Genomic_DNA"/>
</dbReference>
<dbReference type="InterPro" id="IPR027417">
    <property type="entry name" value="P-loop_NTPase"/>
</dbReference>
<dbReference type="InterPro" id="IPR006073">
    <property type="entry name" value="GTP-bd"/>
</dbReference>
<protein>
    <recommendedName>
        <fullName evidence="2">G domain-containing protein</fullName>
    </recommendedName>
</protein>
<comment type="caution">
    <text evidence="3">The sequence shown here is derived from an EMBL/GenBank/DDBJ whole genome shotgun (WGS) entry which is preliminary data.</text>
</comment>
<dbReference type="CDD" id="cd00882">
    <property type="entry name" value="Ras_like_GTPase"/>
    <property type="match status" value="1"/>
</dbReference>
<feature type="domain" description="G" evidence="2">
    <location>
        <begin position="1"/>
        <end position="59"/>
    </location>
</feature>
<dbReference type="Pfam" id="PF01926">
    <property type="entry name" value="MMR_HSR1"/>
    <property type="match status" value="1"/>
</dbReference>
<dbReference type="Proteomes" id="UP001168146">
    <property type="component" value="Unassembled WGS sequence"/>
</dbReference>
<keyword evidence="1" id="KW-0175">Coiled coil</keyword>
<evidence type="ECO:0000259" key="2">
    <source>
        <dbReference type="Pfam" id="PF01926"/>
    </source>
</evidence>
<sequence>MGATGAGKSTFIKRVTGRSDIQIGHALTSETLECKAYSFREADTNFCLVDTPGFNDTYLDDAAILAQLAAFLESLYKAQVRLSAIVYLHPIASQRLEGSALNNLAMFRKLCGTDFYPNVILATSFWGSVDADIGRRREVELRENDEFWGAMIKRGSQIVRLPDDREGSVQLLARLAGKQRTALQIQRELVDQGLSIHNTAAGAGSRNAQALEALRKEFSDRLSALAALRDAEMQRREAEFARLRAEQDEAFEAGLRQHREDMEAMKAKHEALLREQATKREKAMKAQEELLRKQRLETEKVRAQLERMAVDEAEAVAVRVVAEKEQASKKQTLQVRHTQEVQMNLFSLAVKAGLVKAKVSQDWRWWIERICDHCGQSCGAGVSYSKLIHPTNFECRHLRDLRSQGPGELRVDKLLACQLHNDFDVCRGCFEDGQRCFDESHTRFARRSLVGTAAGQCRRALGPSVKTTLSCDRCGTSIGKGYAFCRRSDGKPTSCCSRN</sequence>
<evidence type="ECO:0000313" key="4">
    <source>
        <dbReference type="Proteomes" id="UP001168146"/>
    </source>
</evidence>
<name>A0AAN6FAW3_9PEZI</name>
<reference evidence="3" key="1">
    <citation type="submission" date="2021-12" db="EMBL/GenBank/DDBJ databases">
        <title>Black yeast isolated from Biological Soil Crust.</title>
        <authorList>
            <person name="Kurbessoian T."/>
        </authorList>
    </citation>
    <scope>NUCLEOTIDE SEQUENCE</scope>
    <source>
        <strain evidence="3">CCFEE 5208</strain>
    </source>
</reference>
<dbReference type="Gene3D" id="3.40.50.300">
    <property type="entry name" value="P-loop containing nucleotide triphosphate hydrolases"/>
    <property type="match status" value="1"/>
</dbReference>
<dbReference type="AlphaFoldDB" id="A0AAN6FAW3"/>
<gene>
    <name evidence="3" type="ORF">LTR82_015172</name>
</gene>
<accession>A0AAN6FAW3</accession>
<proteinExistence type="predicted"/>
<dbReference type="GO" id="GO:0005525">
    <property type="term" value="F:GTP binding"/>
    <property type="evidence" value="ECO:0007669"/>
    <property type="project" value="InterPro"/>
</dbReference>
<organism evidence="3 4">
    <name type="scientific">Friedmanniomyces endolithicus</name>
    <dbReference type="NCBI Taxonomy" id="329885"/>
    <lineage>
        <taxon>Eukaryota</taxon>
        <taxon>Fungi</taxon>
        <taxon>Dikarya</taxon>
        <taxon>Ascomycota</taxon>
        <taxon>Pezizomycotina</taxon>
        <taxon>Dothideomycetes</taxon>
        <taxon>Dothideomycetidae</taxon>
        <taxon>Mycosphaerellales</taxon>
        <taxon>Teratosphaeriaceae</taxon>
        <taxon>Friedmanniomyces</taxon>
    </lineage>
</organism>
<feature type="coiled-coil region" evidence="1">
    <location>
        <begin position="228"/>
        <end position="330"/>
    </location>
</feature>
<evidence type="ECO:0000313" key="3">
    <source>
        <dbReference type="EMBL" id="KAK0309550.1"/>
    </source>
</evidence>